<dbReference type="SUPFAM" id="SSF52540">
    <property type="entry name" value="P-loop containing nucleoside triphosphate hydrolases"/>
    <property type="match status" value="1"/>
</dbReference>
<proteinExistence type="predicted"/>
<sequence length="485" mass="55252">MIILKMLKDLKLEEWTRENPVWFSEEVLKSSLWEKEKEILLSLKNHNEVAVRSCNAAGKSYTAARAVHWWLLGHKGSIVLTTAPTGRQVREVLWREIREAVANKPIYSPESVLETKINISNRWFALGLSTDQPDQFQGFHSPYLLVIVDEASGVEDLIFEAIDGLKPNKILLIGNALRNTGRFANVFKEQGIAKIVISAFDTPNLIASEFDNFEKFKEVWLKEGIKFFENKNKIVIPGLITLNDVIKFAQRYGIDSDVFRVRVLGEFPRAEAESFISIDEVNRAMSREVQIMPHWEKKMGVDVARYGDDRTVFIIRQMEKVLRKEIFIHQDLMVITGYILKIAEEENIRPENILIDVIGIGAGVVDRLKEQGWNVNGINIALPAKDKEHYANLRAELGGKIKDWLKTGQLLKDDDFFEATNIKYKFTSKGQLQLESKEDMKKRGLPSPDVFDALGLTFAFPAGMQEIYYPQSAGGVGQYYPEIGI</sequence>
<evidence type="ECO:0008006" key="3">
    <source>
        <dbReference type="Google" id="ProtNLM"/>
    </source>
</evidence>
<evidence type="ECO:0000313" key="2">
    <source>
        <dbReference type="Proteomes" id="UP000228756"/>
    </source>
</evidence>
<name>A0A2M6NSH1_9BACT</name>
<reference evidence="2" key="1">
    <citation type="submission" date="2017-09" db="EMBL/GenBank/DDBJ databases">
        <title>Depth-based differentiation of microbial function through sediment-hosted aquifers and enrichment of novel symbionts in the deep terrestrial subsurface.</title>
        <authorList>
            <person name="Probst A.J."/>
            <person name="Ladd B."/>
            <person name="Jarett J.K."/>
            <person name="Geller-Mcgrath D.E."/>
            <person name="Sieber C.M.K."/>
            <person name="Emerson J.B."/>
            <person name="Anantharaman K."/>
            <person name="Thomas B.C."/>
            <person name="Malmstrom R."/>
            <person name="Stieglmeier M."/>
            <person name="Klingl A."/>
            <person name="Woyke T."/>
            <person name="Ryan C.M."/>
            <person name="Banfield J.F."/>
        </authorList>
    </citation>
    <scope>NUCLEOTIDE SEQUENCE [LARGE SCALE GENOMIC DNA]</scope>
</reference>
<accession>A0A2M6NSH1</accession>
<dbReference type="Gene3D" id="3.30.420.240">
    <property type="match status" value="1"/>
</dbReference>
<dbReference type="AlphaFoldDB" id="A0A2M6NSH1"/>
<evidence type="ECO:0000313" key="1">
    <source>
        <dbReference type="EMBL" id="PIR72601.1"/>
    </source>
</evidence>
<gene>
    <name evidence="1" type="ORF">COU42_00755</name>
</gene>
<dbReference type="Gene3D" id="3.40.50.300">
    <property type="entry name" value="P-loop containing nucleotide triphosphate hydrolases"/>
    <property type="match status" value="1"/>
</dbReference>
<dbReference type="EMBL" id="PFCJ01000008">
    <property type="protein sequence ID" value="PIR72601.1"/>
    <property type="molecule type" value="Genomic_DNA"/>
</dbReference>
<dbReference type="Proteomes" id="UP000228756">
    <property type="component" value="Unassembled WGS sequence"/>
</dbReference>
<protein>
    <recommendedName>
        <fullName evidence="3">Helicase domain-containing protein</fullName>
    </recommendedName>
</protein>
<organism evidence="1 2">
    <name type="scientific">Candidatus Nealsonbacteria bacterium CG10_big_fil_rev_8_21_14_0_10_36_24</name>
    <dbReference type="NCBI Taxonomy" id="1974710"/>
    <lineage>
        <taxon>Bacteria</taxon>
        <taxon>Candidatus Nealsoniibacteriota</taxon>
    </lineage>
</organism>
<comment type="caution">
    <text evidence="1">The sequence shown here is derived from an EMBL/GenBank/DDBJ whole genome shotgun (WGS) entry which is preliminary data.</text>
</comment>
<dbReference type="InterPro" id="IPR027417">
    <property type="entry name" value="P-loop_NTPase"/>
</dbReference>